<feature type="region of interest" description="Disordered" evidence="1">
    <location>
        <begin position="236"/>
        <end position="255"/>
    </location>
</feature>
<dbReference type="RefSeq" id="WP_051726413.1">
    <property type="nucleotide sequence ID" value="NZ_JBHEZZ010000023.1"/>
</dbReference>
<accession>A0ABV6UWF8</accession>
<dbReference type="EMBL" id="JBHEZZ010000023">
    <property type="protein sequence ID" value="MFC1405804.1"/>
    <property type="molecule type" value="Genomic_DNA"/>
</dbReference>
<gene>
    <name evidence="2" type="ORF">ACEZDJ_31390</name>
</gene>
<dbReference type="Gene3D" id="3.40.50.620">
    <property type="entry name" value="HUPs"/>
    <property type="match status" value="1"/>
</dbReference>
<evidence type="ECO:0000313" key="3">
    <source>
        <dbReference type="Proteomes" id="UP001592528"/>
    </source>
</evidence>
<name>A0ABV6UWF8_9ACTN</name>
<evidence type="ECO:0000313" key="2">
    <source>
        <dbReference type="EMBL" id="MFC1405804.1"/>
    </source>
</evidence>
<protein>
    <recommendedName>
        <fullName evidence="4">Phosphoadenosine phosphosulphate reductase domain-containing protein</fullName>
    </recommendedName>
</protein>
<evidence type="ECO:0000256" key="1">
    <source>
        <dbReference type="SAM" id="MobiDB-lite"/>
    </source>
</evidence>
<evidence type="ECO:0008006" key="4">
    <source>
        <dbReference type="Google" id="ProtNLM"/>
    </source>
</evidence>
<reference evidence="2 3" key="1">
    <citation type="submission" date="2024-09" db="EMBL/GenBank/DDBJ databases">
        <authorList>
            <person name="Lee S.D."/>
        </authorList>
    </citation>
    <scope>NUCLEOTIDE SEQUENCE [LARGE SCALE GENOMIC DNA]</scope>
    <source>
        <strain evidence="2 3">N1-5</strain>
    </source>
</reference>
<keyword evidence="3" id="KW-1185">Reference proteome</keyword>
<dbReference type="Proteomes" id="UP001592528">
    <property type="component" value="Unassembled WGS sequence"/>
</dbReference>
<proteinExistence type="predicted"/>
<dbReference type="SUPFAM" id="SSF52402">
    <property type="entry name" value="Adenine nucleotide alpha hydrolases-like"/>
    <property type="match status" value="1"/>
</dbReference>
<sequence length="255" mass="28552">MTQHVVQFSGGIGSFHVAVRLAELVDLRDLVLLIADTRIEDPDLWRFARDTSRLIGVPLTRVADGRTPWEVFRDKRFLGNDRLTPCSAALKQIPCRRWMEQHTHPDDAVTYVGIEGTAHDRARIPAIRHGWRPWTVAFPLAEDPEPASKEELLEQARALGVEPPRLYGLGYEHNNCGGTCVRAGAAQWRHTLATFPQRYAEAEAQEEALRAELGEVAILTQTRGGVKRPLPLAELRRQEHRRARSGGAARVNPTG</sequence>
<comment type="caution">
    <text evidence="2">The sequence shown here is derived from an EMBL/GenBank/DDBJ whole genome shotgun (WGS) entry which is preliminary data.</text>
</comment>
<dbReference type="InterPro" id="IPR014729">
    <property type="entry name" value="Rossmann-like_a/b/a_fold"/>
</dbReference>
<organism evidence="2 3">
    <name type="scientific">Streptacidiphilus cavernicola</name>
    <dbReference type="NCBI Taxonomy" id="3342716"/>
    <lineage>
        <taxon>Bacteria</taxon>
        <taxon>Bacillati</taxon>
        <taxon>Actinomycetota</taxon>
        <taxon>Actinomycetes</taxon>
        <taxon>Kitasatosporales</taxon>
        <taxon>Streptomycetaceae</taxon>
        <taxon>Streptacidiphilus</taxon>
    </lineage>
</organism>